<dbReference type="PROSITE" id="PS51885">
    <property type="entry name" value="NEPRILYSIN"/>
    <property type="match status" value="1"/>
</dbReference>
<dbReference type="SUPFAM" id="SSF55486">
    <property type="entry name" value="Metalloproteases ('zincins'), catalytic domain"/>
    <property type="match status" value="1"/>
</dbReference>
<keyword evidence="7" id="KW-0732">Signal</keyword>
<protein>
    <submittedName>
        <fullName evidence="10">M13 family metallopeptidase</fullName>
    </submittedName>
</protein>
<evidence type="ECO:0000256" key="3">
    <source>
        <dbReference type="ARBA" id="ARBA00022723"/>
    </source>
</evidence>
<evidence type="ECO:0000256" key="5">
    <source>
        <dbReference type="ARBA" id="ARBA00022833"/>
    </source>
</evidence>
<reference evidence="11" key="1">
    <citation type="journal article" date="2019" name="Int. J. Syst. Evol. Microbiol.">
        <title>The Global Catalogue of Microorganisms (GCM) 10K type strain sequencing project: providing services to taxonomists for standard genome sequencing and annotation.</title>
        <authorList>
            <consortium name="The Broad Institute Genomics Platform"/>
            <consortium name="The Broad Institute Genome Sequencing Center for Infectious Disease"/>
            <person name="Wu L."/>
            <person name="Ma J."/>
        </authorList>
    </citation>
    <scope>NUCLEOTIDE SEQUENCE [LARGE SCALE GENOMIC DNA]</scope>
    <source>
        <strain evidence="11">KCTC 42644</strain>
    </source>
</reference>
<evidence type="ECO:0000259" key="9">
    <source>
        <dbReference type="Pfam" id="PF05649"/>
    </source>
</evidence>
<feature type="chain" id="PRO_5046320193" evidence="7">
    <location>
        <begin position="21"/>
        <end position="690"/>
    </location>
</feature>
<dbReference type="EMBL" id="JBHRXV010000001">
    <property type="protein sequence ID" value="MFC3711543.1"/>
    <property type="molecule type" value="Genomic_DNA"/>
</dbReference>
<dbReference type="Pfam" id="PF01431">
    <property type="entry name" value="Peptidase_M13"/>
    <property type="match status" value="1"/>
</dbReference>
<proteinExistence type="predicted"/>
<accession>A0ABV7X715</accession>
<dbReference type="InterPro" id="IPR018497">
    <property type="entry name" value="Peptidase_M13_C"/>
</dbReference>
<sequence length="690" mass="75718">MRKALIAFGPLLMLASAALAQAGKPEWGTFGVDQASMDRSVHPGDDHWSYVNGNWAKNTEIPGDRGALSQVQRLNDVSAAQVREILEEMIAKRATLTGDDARMADYYATLMDQAAIDAAGAAPLLADLKPVRDAADRSALAAQLGRLSRDWQGTPPIGRMPRYFPSPFPTGIGQDSKDPGVYMAGFSQGGLGMPNRDYYLNSDAESAKTQDAYRAHVAKMLVLTGVPAAEAAARAAAVYAFERGIAEAQWTLADSRDADKTYNVWTLADLKAKAPGFDWAAYLGALGLDKRPNLIVAQPSAATGIAKLIGETPLPVLKDWTAVRLAKDRALALPSAFAKEEFAFSGGVLGGATESPARQSQAVELTAAALTDAVSKPYIDRHFPASTKKAMDELVKNVMAAMDRRLTNLSWMAPETKTKARAKLAAFNPMIGYPETWRSYEGLQVVKGDAYGNLKRAGRFDYDRQLARIDGPVDRKEWWMMPITANAYASFENNVIVFPAGYLRAPHFDPNADPAVNYGAIGYVIGHEISHHFDDQGSKFDPQGRLNRWWTDQDLARFNERKAKLVAQYDAYEPLPGLHIRGQQTLGENIADNAGLAIAYDAYQLSLGGKPAPVIDGFTGDQRFFMGRAQVNKVLFREAELRKQVVSGVHSPSKWRTWAVRNHDAWYQAFGVKPEHKLYLPPAERVKIWE</sequence>
<feature type="domain" description="Peptidase M13 C-terminal" evidence="8">
    <location>
        <begin position="486"/>
        <end position="686"/>
    </location>
</feature>
<dbReference type="PANTHER" id="PTHR11733:SF211">
    <property type="entry name" value="OLIGOPEPTIDASE LIPOPROTEIN M13 FAMILY"/>
    <property type="match status" value="1"/>
</dbReference>
<keyword evidence="5" id="KW-0862">Zinc</keyword>
<keyword evidence="4" id="KW-0378">Hydrolase</keyword>
<dbReference type="InterPro" id="IPR008753">
    <property type="entry name" value="Peptidase_M13_N"/>
</dbReference>
<evidence type="ECO:0000313" key="10">
    <source>
        <dbReference type="EMBL" id="MFC3711543.1"/>
    </source>
</evidence>
<evidence type="ECO:0000259" key="8">
    <source>
        <dbReference type="Pfam" id="PF01431"/>
    </source>
</evidence>
<dbReference type="PRINTS" id="PR00786">
    <property type="entry name" value="NEPRILYSIN"/>
</dbReference>
<dbReference type="Gene3D" id="3.40.390.10">
    <property type="entry name" value="Collagenase (Catalytic Domain)"/>
    <property type="match status" value="1"/>
</dbReference>
<dbReference type="RefSeq" id="WP_380856651.1">
    <property type="nucleotide sequence ID" value="NZ_JBHRXV010000001.1"/>
</dbReference>
<evidence type="ECO:0000256" key="2">
    <source>
        <dbReference type="ARBA" id="ARBA00022670"/>
    </source>
</evidence>
<keyword evidence="2" id="KW-0645">Protease</keyword>
<evidence type="ECO:0000256" key="6">
    <source>
        <dbReference type="ARBA" id="ARBA00023049"/>
    </source>
</evidence>
<organism evidence="10 11">
    <name type="scientific">Sphingoaurantiacus capsulatus</name>
    <dbReference type="NCBI Taxonomy" id="1771310"/>
    <lineage>
        <taxon>Bacteria</taxon>
        <taxon>Pseudomonadati</taxon>
        <taxon>Pseudomonadota</taxon>
        <taxon>Alphaproteobacteria</taxon>
        <taxon>Sphingomonadales</taxon>
        <taxon>Sphingosinicellaceae</taxon>
        <taxon>Sphingoaurantiacus</taxon>
    </lineage>
</organism>
<dbReference type="Pfam" id="PF05649">
    <property type="entry name" value="Peptidase_M13_N"/>
    <property type="match status" value="1"/>
</dbReference>
<dbReference type="InterPro" id="IPR024079">
    <property type="entry name" value="MetalloPept_cat_dom_sf"/>
</dbReference>
<keyword evidence="11" id="KW-1185">Reference proteome</keyword>
<evidence type="ECO:0000256" key="7">
    <source>
        <dbReference type="SAM" id="SignalP"/>
    </source>
</evidence>
<feature type="domain" description="Peptidase M13 N-terminal" evidence="9">
    <location>
        <begin position="43"/>
        <end position="434"/>
    </location>
</feature>
<dbReference type="InterPro" id="IPR000718">
    <property type="entry name" value="Peptidase_M13"/>
</dbReference>
<gene>
    <name evidence="10" type="ORF">ACFOMD_03110</name>
</gene>
<evidence type="ECO:0000256" key="1">
    <source>
        <dbReference type="ARBA" id="ARBA00001947"/>
    </source>
</evidence>
<dbReference type="Gene3D" id="1.10.1380.10">
    <property type="entry name" value="Neutral endopeptidase , domain2"/>
    <property type="match status" value="1"/>
</dbReference>
<comment type="cofactor">
    <cofactor evidence="1">
        <name>Zn(2+)</name>
        <dbReference type="ChEBI" id="CHEBI:29105"/>
    </cofactor>
</comment>
<dbReference type="Proteomes" id="UP001595615">
    <property type="component" value="Unassembled WGS sequence"/>
</dbReference>
<dbReference type="PANTHER" id="PTHR11733">
    <property type="entry name" value="ZINC METALLOPROTEASE FAMILY M13 NEPRILYSIN-RELATED"/>
    <property type="match status" value="1"/>
</dbReference>
<evidence type="ECO:0000256" key="4">
    <source>
        <dbReference type="ARBA" id="ARBA00022801"/>
    </source>
</evidence>
<dbReference type="CDD" id="cd08662">
    <property type="entry name" value="M13"/>
    <property type="match status" value="1"/>
</dbReference>
<keyword evidence="3" id="KW-0479">Metal-binding</keyword>
<feature type="signal peptide" evidence="7">
    <location>
        <begin position="1"/>
        <end position="20"/>
    </location>
</feature>
<evidence type="ECO:0000313" key="11">
    <source>
        <dbReference type="Proteomes" id="UP001595615"/>
    </source>
</evidence>
<name>A0ABV7X715_9SPHN</name>
<comment type="caution">
    <text evidence="10">The sequence shown here is derived from an EMBL/GenBank/DDBJ whole genome shotgun (WGS) entry which is preliminary data.</text>
</comment>
<dbReference type="InterPro" id="IPR042089">
    <property type="entry name" value="Peptidase_M13_dom_2"/>
</dbReference>
<keyword evidence="6" id="KW-0482">Metalloprotease</keyword>